<evidence type="ECO:0000313" key="2">
    <source>
        <dbReference type="EMBL" id="KAK3780217.1"/>
    </source>
</evidence>
<dbReference type="AlphaFoldDB" id="A0AAE1A3D7"/>
<gene>
    <name evidence="2" type="ORF">RRG08_032329</name>
</gene>
<dbReference type="EMBL" id="JAWDGP010002753">
    <property type="protein sequence ID" value="KAK3780217.1"/>
    <property type="molecule type" value="Genomic_DNA"/>
</dbReference>
<feature type="domain" description="DOMON" evidence="1">
    <location>
        <begin position="243"/>
        <end position="363"/>
    </location>
</feature>
<feature type="domain" description="DOMON" evidence="1">
    <location>
        <begin position="48"/>
        <end position="168"/>
    </location>
</feature>
<proteinExistence type="predicted"/>
<evidence type="ECO:0000259" key="1">
    <source>
        <dbReference type="PROSITE" id="PS50836"/>
    </source>
</evidence>
<reference evidence="2" key="1">
    <citation type="journal article" date="2023" name="G3 (Bethesda)">
        <title>A reference genome for the long-term kleptoplast-retaining sea slug Elysia crispata morphotype clarki.</title>
        <authorList>
            <person name="Eastman K.E."/>
            <person name="Pendleton A.L."/>
            <person name="Shaikh M.A."/>
            <person name="Suttiyut T."/>
            <person name="Ogas R."/>
            <person name="Tomko P."/>
            <person name="Gavelis G."/>
            <person name="Widhalm J.R."/>
            <person name="Wisecaver J.H."/>
        </authorList>
    </citation>
    <scope>NUCLEOTIDE SEQUENCE</scope>
    <source>
        <strain evidence="2">ECLA1</strain>
    </source>
</reference>
<protein>
    <recommendedName>
        <fullName evidence="1">DOMON domain-containing protein</fullName>
    </recommendedName>
</protein>
<evidence type="ECO:0000313" key="3">
    <source>
        <dbReference type="Proteomes" id="UP001283361"/>
    </source>
</evidence>
<keyword evidence="3" id="KW-1185">Reference proteome</keyword>
<dbReference type="Pfam" id="PF03351">
    <property type="entry name" value="DOMON"/>
    <property type="match status" value="2"/>
</dbReference>
<name>A0AAE1A3D7_9GAST</name>
<dbReference type="GO" id="GO:1900449">
    <property type="term" value="P:regulation of glutamate receptor signaling pathway"/>
    <property type="evidence" value="ECO:0007669"/>
    <property type="project" value="InterPro"/>
</dbReference>
<dbReference type="PROSITE" id="PS50836">
    <property type="entry name" value="DOMON"/>
    <property type="match status" value="2"/>
</dbReference>
<dbReference type="Proteomes" id="UP001283361">
    <property type="component" value="Unassembled WGS sequence"/>
</dbReference>
<dbReference type="InterPro" id="IPR005018">
    <property type="entry name" value="DOMON_domain"/>
</dbReference>
<organism evidence="2 3">
    <name type="scientific">Elysia crispata</name>
    <name type="common">lettuce slug</name>
    <dbReference type="NCBI Taxonomy" id="231223"/>
    <lineage>
        <taxon>Eukaryota</taxon>
        <taxon>Metazoa</taxon>
        <taxon>Spiralia</taxon>
        <taxon>Lophotrochozoa</taxon>
        <taxon>Mollusca</taxon>
        <taxon>Gastropoda</taxon>
        <taxon>Heterobranchia</taxon>
        <taxon>Euthyneura</taxon>
        <taxon>Panpulmonata</taxon>
        <taxon>Sacoglossa</taxon>
        <taxon>Placobranchoidea</taxon>
        <taxon>Plakobranchidae</taxon>
        <taxon>Elysia</taxon>
    </lineage>
</organism>
<dbReference type="PANTHER" id="PTHR46902:SF1">
    <property type="entry name" value="DOMON DOMAIN-CONTAINING PROTEIN FRRS1L"/>
    <property type="match status" value="1"/>
</dbReference>
<dbReference type="GO" id="GO:0099072">
    <property type="term" value="P:regulation of postsynaptic membrane neurotransmitter receptor levels"/>
    <property type="evidence" value="ECO:0007669"/>
    <property type="project" value="TreeGrafter"/>
</dbReference>
<accession>A0AAE1A3D7</accession>
<dbReference type="SMART" id="SM00664">
    <property type="entry name" value="DoH"/>
    <property type="match status" value="2"/>
</dbReference>
<sequence length="417" mass="44232">MEVVKGSLCSQLSFHYVIPKMLTGSLEKSSDCGSSKGCFTKCESDSSCTFTVAWSVDAGGATATYILSSVVASNGSYIALGFSEDDKMGSDDVIGCLGLSDGTVRKFSAQNNGKRPEVFSDDNLKLIRDEMKDGTLTCSLRRPLANYTVSGKTRRNINDPFRLLFARGSGSLENSMASLSYHGPSDRFVSSQALSVTDTKVDEIGTQSSVTTPAASLTGSLEKSSDCGSSKGCFTKCESDSSCTFTVAWSVDAGGATATYILSSDVASTGSYISLGFSEDDKMGSDDVMGCLGLSDGTVSKFSAQNNGKRPEVYSDSSLQFIRGEMKDGTLTCSLRRQLAGYTVSGKTRRNIGNKFVLLFARGSGSLENNMASLSYHGGNDRFISSQPLSASDLIDDSAKDLKFPLIKLHGKSTLSH</sequence>
<dbReference type="InterPro" id="IPR042789">
    <property type="entry name" value="FRRS1L"/>
</dbReference>
<dbReference type="PANTHER" id="PTHR46902">
    <property type="entry name" value="DOMON DOMAIN-CONTAINING PROTEIN FRRS1L"/>
    <property type="match status" value="1"/>
</dbReference>
<comment type="caution">
    <text evidence="2">The sequence shown here is derived from an EMBL/GenBank/DDBJ whole genome shotgun (WGS) entry which is preliminary data.</text>
</comment>